<accession>A0A934IEG5</accession>
<dbReference type="EMBL" id="JAEKJA010000003">
    <property type="protein sequence ID" value="MBJ3775099.1"/>
    <property type="molecule type" value="Genomic_DNA"/>
</dbReference>
<keyword evidence="6" id="KW-1185">Reference proteome</keyword>
<dbReference type="InterPro" id="IPR036388">
    <property type="entry name" value="WH-like_DNA-bd_sf"/>
</dbReference>
<evidence type="ECO:0000256" key="1">
    <source>
        <dbReference type="ARBA" id="ARBA00023015"/>
    </source>
</evidence>
<dbReference type="PRINTS" id="PR00598">
    <property type="entry name" value="HTHMARR"/>
</dbReference>
<name>A0A934IEG5_9HYPH</name>
<dbReference type="AlphaFoldDB" id="A0A934IEG5"/>
<protein>
    <submittedName>
        <fullName evidence="5">Winged helix-turn-helix transcriptional regulator</fullName>
    </submittedName>
</protein>
<dbReference type="Gene3D" id="1.10.10.10">
    <property type="entry name" value="Winged helix-like DNA-binding domain superfamily/Winged helix DNA-binding domain"/>
    <property type="match status" value="1"/>
</dbReference>
<dbReference type="PROSITE" id="PS01117">
    <property type="entry name" value="HTH_MARR_1"/>
    <property type="match status" value="1"/>
</dbReference>
<evidence type="ECO:0000313" key="6">
    <source>
        <dbReference type="Proteomes" id="UP000609531"/>
    </source>
</evidence>
<keyword evidence="2" id="KW-0238">DNA-binding</keyword>
<organism evidence="5 6">
    <name type="scientific">Acuticoccus mangrovi</name>
    <dbReference type="NCBI Taxonomy" id="2796142"/>
    <lineage>
        <taxon>Bacteria</taxon>
        <taxon>Pseudomonadati</taxon>
        <taxon>Pseudomonadota</taxon>
        <taxon>Alphaproteobacteria</taxon>
        <taxon>Hyphomicrobiales</taxon>
        <taxon>Amorphaceae</taxon>
        <taxon>Acuticoccus</taxon>
    </lineage>
</organism>
<evidence type="ECO:0000256" key="3">
    <source>
        <dbReference type="ARBA" id="ARBA00023163"/>
    </source>
</evidence>
<dbReference type="GO" id="GO:0003700">
    <property type="term" value="F:DNA-binding transcription factor activity"/>
    <property type="evidence" value="ECO:0007669"/>
    <property type="project" value="InterPro"/>
</dbReference>
<evidence type="ECO:0000259" key="4">
    <source>
        <dbReference type="PROSITE" id="PS50995"/>
    </source>
</evidence>
<dbReference type="PANTHER" id="PTHR42756:SF1">
    <property type="entry name" value="TRANSCRIPTIONAL REPRESSOR OF EMRAB OPERON"/>
    <property type="match status" value="1"/>
</dbReference>
<dbReference type="RefSeq" id="WP_198880987.1">
    <property type="nucleotide sequence ID" value="NZ_JAEKJA010000003.1"/>
</dbReference>
<evidence type="ECO:0000256" key="2">
    <source>
        <dbReference type="ARBA" id="ARBA00023125"/>
    </source>
</evidence>
<sequence>MDAPETSRFVRDLSTVARKMRTLFDARARESGLTYARAGLFLYLVRCKSPTQAELADALDVERPTMARLIDGMEQAGLVVRETSDSDRRVRHVVLTPAAQEQAKDVVRMSETMREQLLKGIDPEDIRIAHKVLHKMLANIQEA</sequence>
<dbReference type="PANTHER" id="PTHR42756">
    <property type="entry name" value="TRANSCRIPTIONAL REGULATOR, MARR"/>
    <property type="match status" value="1"/>
</dbReference>
<comment type="caution">
    <text evidence="5">The sequence shown here is derived from an EMBL/GenBank/DDBJ whole genome shotgun (WGS) entry which is preliminary data.</text>
</comment>
<dbReference type="InterPro" id="IPR000835">
    <property type="entry name" value="HTH_MarR-typ"/>
</dbReference>
<dbReference type="InterPro" id="IPR036390">
    <property type="entry name" value="WH_DNA-bd_sf"/>
</dbReference>
<gene>
    <name evidence="5" type="ORF">JCR33_05330</name>
</gene>
<dbReference type="PROSITE" id="PS50995">
    <property type="entry name" value="HTH_MARR_2"/>
    <property type="match status" value="1"/>
</dbReference>
<dbReference type="GO" id="GO:0003677">
    <property type="term" value="F:DNA binding"/>
    <property type="evidence" value="ECO:0007669"/>
    <property type="project" value="UniProtKB-KW"/>
</dbReference>
<reference evidence="5" key="1">
    <citation type="submission" date="2020-12" db="EMBL/GenBank/DDBJ databases">
        <title>Bacterial taxonomy.</title>
        <authorList>
            <person name="Pan X."/>
        </authorList>
    </citation>
    <scope>NUCLEOTIDE SEQUENCE</scope>
    <source>
        <strain evidence="5">B2012</strain>
    </source>
</reference>
<proteinExistence type="predicted"/>
<keyword evidence="1" id="KW-0805">Transcription regulation</keyword>
<dbReference type="SUPFAM" id="SSF46785">
    <property type="entry name" value="Winged helix' DNA-binding domain"/>
    <property type="match status" value="1"/>
</dbReference>
<keyword evidence="3" id="KW-0804">Transcription</keyword>
<dbReference type="SMART" id="SM00347">
    <property type="entry name" value="HTH_MARR"/>
    <property type="match status" value="1"/>
</dbReference>
<feature type="domain" description="HTH marR-type" evidence="4">
    <location>
        <begin position="6"/>
        <end position="138"/>
    </location>
</feature>
<dbReference type="Pfam" id="PF12802">
    <property type="entry name" value="MarR_2"/>
    <property type="match status" value="1"/>
</dbReference>
<dbReference type="InterPro" id="IPR023187">
    <property type="entry name" value="Tscrpt_reg_MarR-type_CS"/>
</dbReference>
<evidence type="ECO:0000313" key="5">
    <source>
        <dbReference type="EMBL" id="MBJ3775099.1"/>
    </source>
</evidence>
<dbReference type="Proteomes" id="UP000609531">
    <property type="component" value="Unassembled WGS sequence"/>
</dbReference>